<gene>
    <name evidence="2" type="ORF">METZ01_LOCUS88653</name>
</gene>
<name>A0A381V5X9_9ZZZZ</name>
<reference evidence="2" key="1">
    <citation type="submission" date="2018-05" db="EMBL/GenBank/DDBJ databases">
        <authorList>
            <person name="Lanie J.A."/>
            <person name="Ng W.-L."/>
            <person name="Kazmierczak K.M."/>
            <person name="Andrzejewski T.M."/>
            <person name="Davidsen T.M."/>
            <person name="Wayne K.J."/>
            <person name="Tettelin H."/>
            <person name="Glass J.I."/>
            <person name="Rusch D."/>
            <person name="Podicherti R."/>
            <person name="Tsui H.-C.T."/>
            <person name="Winkler M.E."/>
        </authorList>
    </citation>
    <scope>NUCLEOTIDE SEQUENCE</scope>
</reference>
<accession>A0A381V5X9</accession>
<organism evidence="2">
    <name type="scientific">marine metagenome</name>
    <dbReference type="NCBI Taxonomy" id="408172"/>
    <lineage>
        <taxon>unclassified sequences</taxon>
        <taxon>metagenomes</taxon>
        <taxon>ecological metagenomes</taxon>
    </lineage>
</organism>
<dbReference type="SUPFAM" id="SSF54909">
    <property type="entry name" value="Dimeric alpha+beta barrel"/>
    <property type="match status" value="1"/>
</dbReference>
<dbReference type="AlphaFoldDB" id="A0A381V5X9"/>
<proteinExistence type="predicted"/>
<dbReference type="EMBL" id="UINC01007948">
    <property type="protein sequence ID" value="SVA35799.1"/>
    <property type="molecule type" value="Genomic_DNA"/>
</dbReference>
<dbReference type="InterPro" id="IPR011008">
    <property type="entry name" value="Dimeric_a/b-barrel"/>
</dbReference>
<protein>
    <recommendedName>
        <fullName evidence="1">Transcription regulator AsnC/Lrp ligand binding domain-containing protein</fullName>
    </recommendedName>
</protein>
<dbReference type="Pfam" id="PF01037">
    <property type="entry name" value="AsnC_trans_reg"/>
    <property type="match status" value="1"/>
</dbReference>
<dbReference type="Gene3D" id="3.30.70.920">
    <property type="match status" value="1"/>
</dbReference>
<dbReference type="InterPro" id="IPR019887">
    <property type="entry name" value="Tscrpt_reg_AsnC/Lrp_C"/>
</dbReference>
<evidence type="ECO:0000259" key="1">
    <source>
        <dbReference type="Pfam" id="PF01037"/>
    </source>
</evidence>
<evidence type="ECO:0000313" key="2">
    <source>
        <dbReference type="EMBL" id="SVA35799.1"/>
    </source>
</evidence>
<sequence>MFCALYSVSTAYILINSDLGTDASIIEYLNKTLSEEKDIQFEVHGVYGVYDIIVKLTSENGETLRGIITNKVRKIDHVQSTLTMMVIDEQDKS</sequence>
<feature type="domain" description="Transcription regulator AsnC/Lrp ligand binding" evidence="1">
    <location>
        <begin position="42"/>
        <end position="88"/>
    </location>
</feature>